<dbReference type="AlphaFoldDB" id="A0A9R1VYS6"/>
<comment type="caution">
    <text evidence="2">The sequence shown here is derived from an EMBL/GenBank/DDBJ whole genome shotgun (WGS) entry which is preliminary data.</text>
</comment>
<keyword evidence="3" id="KW-1185">Reference proteome</keyword>
<dbReference type="Proteomes" id="UP000235145">
    <property type="component" value="Unassembled WGS sequence"/>
</dbReference>
<organism evidence="2 3">
    <name type="scientific">Lactuca sativa</name>
    <name type="common">Garden lettuce</name>
    <dbReference type="NCBI Taxonomy" id="4236"/>
    <lineage>
        <taxon>Eukaryota</taxon>
        <taxon>Viridiplantae</taxon>
        <taxon>Streptophyta</taxon>
        <taxon>Embryophyta</taxon>
        <taxon>Tracheophyta</taxon>
        <taxon>Spermatophyta</taxon>
        <taxon>Magnoliopsida</taxon>
        <taxon>eudicotyledons</taxon>
        <taxon>Gunneridae</taxon>
        <taxon>Pentapetalae</taxon>
        <taxon>asterids</taxon>
        <taxon>campanulids</taxon>
        <taxon>Asterales</taxon>
        <taxon>Asteraceae</taxon>
        <taxon>Cichorioideae</taxon>
        <taxon>Cichorieae</taxon>
        <taxon>Lactucinae</taxon>
        <taxon>Lactuca</taxon>
    </lineage>
</organism>
<evidence type="ECO:0000256" key="1">
    <source>
        <dbReference type="SAM" id="MobiDB-lite"/>
    </source>
</evidence>
<proteinExistence type="predicted"/>
<evidence type="ECO:0000313" key="3">
    <source>
        <dbReference type="Proteomes" id="UP000235145"/>
    </source>
</evidence>
<protein>
    <submittedName>
        <fullName evidence="2">Uncharacterized protein</fullName>
    </submittedName>
</protein>
<gene>
    <name evidence="2" type="ORF">LSAT_V11C300145270</name>
</gene>
<name>A0A9R1VYS6_LACSA</name>
<evidence type="ECO:0000313" key="2">
    <source>
        <dbReference type="EMBL" id="KAJ0215131.1"/>
    </source>
</evidence>
<feature type="region of interest" description="Disordered" evidence="1">
    <location>
        <begin position="68"/>
        <end position="90"/>
    </location>
</feature>
<reference evidence="2 3" key="1">
    <citation type="journal article" date="2017" name="Nat. Commun.">
        <title>Genome assembly with in vitro proximity ligation data and whole-genome triplication in lettuce.</title>
        <authorList>
            <person name="Reyes-Chin-Wo S."/>
            <person name="Wang Z."/>
            <person name="Yang X."/>
            <person name="Kozik A."/>
            <person name="Arikit S."/>
            <person name="Song C."/>
            <person name="Xia L."/>
            <person name="Froenicke L."/>
            <person name="Lavelle D.O."/>
            <person name="Truco M.J."/>
            <person name="Xia R."/>
            <person name="Zhu S."/>
            <person name="Xu C."/>
            <person name="Xu H."/>
            <person name="Xu X."/>
            <person name="Cox K."/>
            <person name="Korf I."/>
            <person name="Meyers B.C."/>
            <person name="Michelmore R.W."/>
        </authorList>
    </citation>
    <scope>NUCLEOTIDE SEQUENCE [LARGE SCALE GENOMIC DNA]</scope>
    <source>
        <strain evidence="3">cv. Salinas</strain>
        <tissue evidence="2">Seedlings</tissue>
    </source>
</reference>
<feature type="compositionally biased region" description="Polar residues" evidence="1">
    <location>
        <begin position="80"/>
        <end position="90"/>
    </location>
</feature>
<accession>A0A9R1VYS6</accession>
<sequence length="90" mass="10000">MFEWVSATSGGWFLENGERVSHVVHVLINDDNDDNFSGIWEVTLKKGKKGSRTGKDFSIAAINDTDSKNQWEPLAPTKEAQANPNSLSTY</sequence>
<dbReference type="EMBL" id="NBSK02000003">
    <property type="protein sequence ID" value="KAJ0215131.1"/>
    <property type="molecule type" value="Genomic_DNA"/>
</dbReference>